<evidence type="ECO:0000313" key="11">
    <source>
        <dbReference type="EMBL" id="CAD5124430.1"/>
    </source>
</evidence>
<dbReference type="PROSITE" id="PS50262">
    <property type="entry name" value="G_PROTEIN_RECEP_F1_2"/>
    <property type="match status" value="1"/>
</dbReference>
<dbReference type="Proteomes" id="UP000549394">
    <property type="component" value="Unassembled WGS sequence"/>
</dbReference>
<dbReference type="PANTHER" id="PTHR24243">
    <property type="entry name" value="G-PROTEIN COUPLED RECEPTOR"/>
    <property type="match status" value="1"/>
</dbReference>
<feature type="region of interest" description="Disordered" evidence="8">
    <location>
        <begin position="241"/>
        <end position="273"/>
    </location>
</feature>
<keyword evidence="4" id="KW-0297">G-protein coupled receptor</keyword>
<dbReference type="GO" id="GO:0004930">
    <property type="term" value="F:G protein-coupled receptor activity"/>
    <property type="evidence" value="ECO:0007669"/>
    <property type="project" value="UniProtKB-KW"/>
</dbReference>
<name>A0A7I8W841_9ANNE</name>
<dbReference type="SUPFAM" id="SSF81321">
    <property type="entry name" value="Family A G protein-coupled receptor-like"/>
    <property type="match status" value="1"/>
</dbReference>
<dbReference type="PANTHER" id="PTHR24243:SF233">
    <property type="entry name" value="THYROTROPIN-RELEASING HORMONE RECEPTOR"/>
    <property type="match status" value="1"/>
</dbReference>
<dbReference type="GO" id="GO:0005886">
    <property type="term" value="C:plasma membrane"/>
    <property type="evidence" value="ECO:0007669"/>
    <property type="project" value="TreeGrafter"/>
</dbReference>
<feature type="compositionally biased region" description="Low complexity" evidence="8">
    <location>
        <begin position="264"/>
        <end position="273"/>
    </location>
</feature>
<keyword evidence="2 9" id="KW-0812">Transmembrane</keyword>
<dbReference type="AlphaFoldDB" id="A0A7I8W841"/>
<keyword evidence="12" id="KW-1185">Reference proteome</keyword>
<feature type="domain" description="G-protein coupled receptors family 1 profile" evidence="10">
    <location>
        <begin position="1"/>
        <end position="186"/>
    </location>
</feature>
<evidence type="ECO:0000256" key="1">
    <source>
        <dbReference type="ARBA" id="ARBA00004141"/>
    </source>
</evidence>
<dbReference type="OrthoDB" id="10036964at2759"/>
<keyword evidence="5 9" id="KW-0472">Membrane</keyword>
<proteinExistence type="predicted"/>
<feature type="transmembrane region" description="Helical" evidence="9">
    <location>
        <begin position="122"/>
        <end position="139"/>
    </location>
</feature>
<dbReference type="EMBL" id="CAJFCJ010000021">
    <property type="protein sequence ID" value="CAD5124430.1"/>
    <property type="molecule type" value="Genomic_DNA"/>
</dbReference>
<protein>
    <recommendedName>
        <fullName evidence="10">G-protein coupled receptors family 1 profile domain-containing protein</fullName>
    </recommendedName>
</protein>
<sequence>MLTILFASFERYCAICKPTVSQFRCDWWRAMKLSMAAWPSSILTAIAVVDMVVLRHKLCRIRTEQGWHKMYVLGDTLIFVIIPLVLLSIVFARMGTRLQVEAHAVLIRRDSRAVHSFDHKRQILYVFLAMVIGFFVCVLPDRTATIWETFATEKDRQVIGLQGFQNLNVVTKLLFYAKSALHPVLLNILCQRFRRACYRTILRKSDDRGKAKRRKNLSRTSSAGSASYTVVIDRANSPSLLTLLRPSPNQLNGSSTSLDKRSRSPSPSIIRSGRASPCSVIIAPIPKKAMRDPLARRRSSLKPSDAIFENHKIVIDYRRRSACSEDIAFKQLPSYSKSETSGFQKAATNSDSRQPYKRPSVMACRCSNSSLLAALPKSNGNIPPKSALNKRRWSAIPMGAKESQDMYGFVPTIPKNLQYNT</sequence>
<organism evidence="11 12">
    <name type="scientific">Dimorphilus gyrociliatus</name>
    <dbReference type="NCBI Taxonomy" id="2664684"/>
    <lineage>
        <taxon>Eukaryota</taxon>
        <taxon>Metazoa</taxon>
        <taxon>Spiralia</taxon>
        <taxon>Lophotrochozoa</taxon>
        <taxon>Annelida</taxon>
        <taxon>Polychaeta</taxon>
        <taxon>Polychaeta incertae sedis</taxon>
        <taxon>Dinophilidae</taxon>
        <taxon>Dimorphilus</taxon>
    </lineage>
</organism>
<evidence type="ECO:0000256" key="7">
    <source>
        <dbReference type="ARBA" id="ARBA00023224"/>
    </source>
</evidence>
<evidence type="ECO:0000259" key="10">
    <source>
        <dbReference type="PROSITE" id="PS50262"/>
    </source>
</evidence>
<evidence type="ECO:0000256" key="6">
    <source>
        <dbReference type="ARBA" id="ARBA00023170"/>
    </source>
</evidence>
<evidence type="ECO:0000256" key="3">
    <source>
        <dbReference type="ARBA" id="ARBA00022989"/>
    </source>
</evidence>
<evidence type="ECO:0000256" key="5">
    <source>
        <dbReference type="ARBA" id="ARBA00023136"/>
    </source>
</evidence>
<evidence type="ECO:0000256" key="9">
    <source>
        <dbReference type="SAM" id="Phobius"/>
    </source>
</evidence>
<feature type="transmembrane region" description="Helical" evidence="9">
    <location>
        <begin position="70"/>
        <end position="92"/>
    </location>
</feature>
<comment type="caution">
    <text evidence="11">The sequence shown here is derived from an EMBL/GenBank/DDBJ whole genome shotgun (WGS) entry which is preliminary data.</text>
</comment>
<evidence type="ECO:0000256" key="4">
    <source>
        <dbReference type="ARBA" id="ARBA00023040"/>
    </source>
</evidence>
<feature type="transmembrane region" description="Helical" evidence="9">
    <location>
        <begin position="37"/>
        <end position="58"/>
    </location>
</feature>
<dbReference type="InterPro" id="IPR000276">
    <property type="entry name" value="GPCR_Rhodpsn"/>
</dbReference>
<dbReference type="Pfam" id="PF00001">
    <property type="entry name" value="7tm_1"/>
    <property type="match status" value="1"/>
</dbReference>
<keyword evidence="6" id="KW-0675">Receptor</keyword>
<reference evidence="11 12" key="1">
    <citation type="submission" date="2020-08" db="EMBL/GenBank/DDBJ databases">
        <authorList>
            <person name="Hejnol A."/>
        </authorList>
    </citation>
    <scope>NUCLEOTIDE SEQUENCE [LARGE SCALE GENOMIC DNA]</scope>
</reference>
<evidence type="ECO:0000313" key="12">
    <source>
        <dbReference type="Proteomes" id="UP000549394"/>
    </source>
</evidence>
<gene>
    <name evidence="11" type="ORF">DGYR_LOCUS11973</name>
</gene>
<keyword evidence="3 9" id="KW-1133">Transmembrane helix</keyword>
<accession>A0A7I8W841</accession>
<dbReference type="Gene3D" id="1.20.1070.10">
    <property type="entry name" value="Rhodopsin 7-helix transmembrane proteins"/>
    <property type="match status" value="1"/>
</dbReference>
<keyword evidence="7" id="KW-0807">Transducer</keyword>
<evidence type="ECO:0000256" key="2">
    <source>
        <dbReference type="ARBA" id="ARBA00022692"/>
    </source>
</evidence>
<dbReference type="InterPro" id="IPR017452">
    <property type="entry name" value="GPCR_Rhodpsn_7TM"/>
</dbReference>
<comment type="subcellular location">
    <subcellularLocation>
        <location evidence="1">Membrane</location>
        <topology evidence="1">Multi-pass membrane protein</topology>
    </subcellularLocation>
</comment>
<evidence type="ECO:0000256" key="8">
    <source>
        <dbReference type="SAM" id="MobiDB-lite"/>
    </source>
</evidence>